<protein>
    <recommendedName>
        <fullName evidence="3">DUF4145 domain-containing protein</fullName>
    </recommendedName>
</protein>
<dbReference type="InParanoid" id="A0A2G4YM58"/>
<dbReference type="EMBL" id="PDEM01000033">
    <property type="protein sequence ID" value="PHZ83403.1"/>
    <property type="molecule type" value="Genomic_DNA"/>
</dbReference>
<proteinExistence type="predicted"/>
<gene>
    <name evidence="1" type="ORF">CRD36_17735</name>
</gene>
<evidence type="ECO:0000313" key="1">
    <source>
        <dbReference type="EMBL" id="PHZ83403.1"/>
    </source>
</evidence>
<sequence length="196" mass="23199">MVNQKYTTEKLTKLFTENSNYLQNQLMFGGMQLMLIEFLKKWMKDQLEGFFGSFKGLDKNGECLYLVEEKYSYLFKKNIDGHPFDKQLQWFVENGAINEDEGVYLSAMRHRRNEVGHELIRLITDDKRQELIWEECKAIANLLFKMDNWWFRQIDVPTGLLSDHEEITEEDLENGSSVAINILLNFVERVNPETNK</sequence>
<comment type="caution">
    <text evidence="1">The sequence shown here is derived from an EMBL/GenBank/DDBJ whole genome shotgun (WGS) entry which is preliminary data.</text>
</comment>
<accession>A0A2G4YM58</accession>
<name>A0A2G4YM58_9PROT</name>
<dbReference type="Proteomes" id="UP000229730">
    <property type="component" value="Unassembled WGS sequence"/>
</dbReference>
<keyword evidence="2" id="KW-1185">Reference proteome</keyword>
<dbReference type="AlphaFoldDB" id="A0A2G4YM58"/>
<reference evidence="1 2" key="1">
    <citation type="submission" date="2017-10" db="EMBL/GenBank/DDBJ databases">
        <title>Frigbacter circumglobatus gen. nov. sp. nov., isolated from sediment cultured in situ.</title>
        <authorList>
            <person name="Zhao Z."/>
        </authorList>
    </citation>
    <scope>NUCLEOTIDE SEQUENCE [LARGE SCALE GENOMIC DNA]</scope>
    <source>
        <strain evidence="1 2">ZYL</strain>
    </source>
</reference>
<evidence type="ECO:0008006" key="3">
    <source>
        <dbReference type="Google" id="ProtNLM"/>
    </source>
</evidence>
<dbReference type="RefSeq" id="WP_099475296.1">
    <property type="nucleotide sequence ID" value="NZ_CP041025.1"/>
</dbReference>
<evidence type="ECO:0000313" key="2">
    <source>
        <dbReference type="Proteomes" id="UP000229730"/>
    </source>
</evidence>
<organism evidence="1 2">
    <name type="scientific">Paremcibacter congregatus</name>
    <dbReference type="NCBI Taxonomy" id="2043170"/>
    <lineage>
        <taxon>Bacteria</taxon>
        <taxon>Pseudomonadati</taxon>
        <taxon>Pseudomonadota</taxon>
        <taxon>Alphaproteobacteria</taxon>
        <taxon>Emcibacterales</taxon>
        <taxon>Emcibacteraceae</taxon>
        <taxon>Paremcibacter</taxon>
    </lineage>
</organism>